<dbReference type="EMBL" id="ATCN01000151">
    <property type="protein sequence ID" value="EPR79695.1"/>
    <property type="molecule type" value="Genomic_DNA"/>
</dbReference>
<dbReference type="OrthoDB" id="411372at2759"/>
<protein>
    <submittedName>
        <fullName evidence="6">Zinc finger protein</fullName>
    </submittedName>
</protein>
<keyword evidence="3 4" id="KW-0862">Zinc</keyword>
<evidence type="ECO:0000256" key="3">
    <source>
        <dbReference type="ARBA" id="ARBA00022833"/>
    </source>
</evidence>
<keyword evidence="1 4" id="KW-0479">Metal-binding</keyword>
<gene>
    <name evidence="6" type="ORF">SLOPH_2083</name>
</gene>
<dbReference type="STRING" id="1358809.S7W9U8"/>
<accession>S7W9U8</accession>
<dbReference type="Pfam" id="PF18044">
    <property type="entry name" value="zf-CCCH_4"/>
    <property type="match status" value="1"/>
</dbReference>
<evidence type="ECO:0000259" key="5">
    <source>
        <dbReference type="PROSITE" id="PS50103"/>
    </source>
</evidence>
<evidence type="ECO:0000313" key="6">
    <source>
        <dbReference type="EMBL" id="EPR79695.1"/>
    </source>
</evidence>
<evidence type="ECO:0000256" key="1">
    <source>
        <dbReference type="ARBA" id="ARBA00022723"/>
    </source>
</evidence>
<name>S7W9U8_SPRLO</name>
<keyword evidence="7" id="KW-1185">Reference proteome</keyword>
<dbReference type="PROSITE" id="PS50103">
    <property type="entry name" value="ZF_C3H1"/>
    <property type="match status" value="1"/>
</dbReference>
<organism evidence="6 7">
    <name type="scientific">Spraguea lophii (strain 42_110)</name>
    <name type="common">Microsporidian parasite</name>
    <dbReference type="NCBI Taxonomy" id="1358809"/>
    <lineage>
        <taxon>Eukaryota</taxon>
        <taxon>Fungi</taxon>
        <taxon>Fungi incertae sedis</taxon>
        <taxon>Microsporidia</taxon>
        <taxon>Spragueidae</taxon>
        <taxon>Spraguea</taxon>
    </lineage>
</organism>
<dbReference type="Proteomes" id="UP000014978">
    <property type="component" value="Unassembled WGS sequence"/>
</dbReference>
<evidence type="ECO:0000256" key="2">
    <source>
        <dbReference type="ARBA" id="ARBA00022771"/>
    </source>
</evidence>
<dbReference type="InParanoid" id="S7W9U8"/>
<dbReference type="AlphaFoldDB" id="S7W9U8"/>
<keyword evidence="2 4" id="KW-0863">Zinc-finger</keyword>
<dbReference type="InterPro" id="IPR036855">
    <property type="entry name" value="Znf_CCCH_sf"/>
</dbReference>
<feature type="domain" description="C3H1-type" evidence="5">
    <location>
        <begin position="38"/>
        <end position="65"/>
    </location>
</feature>
<dbReference type="VEuPathDB" id="MicrosporidiaDB:SLOPH_2083"/>
<comment type="caution">
    <text evidence="6">The sequence shown here is derived from an EMBL/GenBank/DDBJ whole genome shotgun (WGS) entry which is preliminary data.</text>
</comment>
<dbReference type="OMA" id="KKHEWIE"/>
<dbReference type="GO" id="GO:0008270">
    <property type="term" value="F:zinc ion binding"/>
    <property type="evidence" value="ECO:0007669"/>
    <property type="project" value="UniProtKB-KW"/>
</dbReference>
<sequence>MLYRMVVPTKKSKEYLANYIHSVKKHEWIEDVEITKPRIKKELCRFFINKACNRGDACTYSHDIEKFLCKDSNCKIKNCMGNHKEEEEIYVSPFD</sequence>
<dbReference type="InterPro" id="IPR000571">
    <property type="entry name" value="Znf_CCCH"/>
</dbReference>
<dbReference type="InterPro" id="IPR041367">
    <property type="entry name" value="Znf-CCCH_4"/>
</dbReference>
<proteinExistence type="predicted"/>
<dbReference type="HOGENOM" id="CLU_2374163_0_0_1"/>
<evidence type="ECO:0000313" key="7">
    <source>
        <dbReference type="Proteomes" id="UP000014978"/>
    </source>
</evidence>
<feature type="zinc finger region" description="C3H1-type" evidence="4">
    <location>
        <begin position="38"/>
        <end position="65"/>
    </location>
</feature>
<dbReference type="Gene3D" id="4.10.1000.10">
    <property type="entry name" value="Zinc finger, CCCH-type"/>
    <property type="match status" value="1"/>
</dbReference>
<dbReference type="SMART" id="SM00356">
    <property type="entry name" value="ZnF_C3H1"/>
    <property type="match status" value="1"/>
</dbReference>
<dbReference type="SUPFAM" id="SSF90229">
    <property type="entry name" value="CCCH zinc finger"/>
    <property type="match status" value="1"/>
</dbReference>
<reference evidence="7" key="1">
    <citation type="journal article" date="2013" name="PLoS Genet.">
        <title>The genome of Spraguea lophii and the basis of host-microsporidian interactions.</title>
        <authorList>
            <person name="Campbell S.E."/>
            <person name="Williams T.A."/>
            <person name="Yousuf A."/>
            <person name="Soanes D.M."/>
            <person name="Paszkiewicz K.H."/>
            <person name="Williams B.A.P."/>
        </authorList>
    </citation>
    <scope>NUCLEOTIDE SEQUENCE [LARGE SCALE GENOMIC DNA]</scope>
    <source>
        <strain evidence="7">42_110</strain>
    </source>
</reference>
<evidence type="ECO:0000256" key="4">
    <source>
        <dbReference type="PROSITE-ProRule" id="PRU00723"/>
    </source>
</evidence>